<organism evidence="4 5">
    <name type="scientific">Stigmatella aurantiaca</name>
    <dbReference type="NCBI Taxonomy" id="41"/>
    <lineage>
        <taxon>Bacteria</taxon>
        <taxon>Pseudomonadati</taxon>
        <taxon>Myxococcota</taxon>
        <taxon>Myxococcia</taxon>
        <taxon>Myxococcales</taxon>
        <taxon>Cystobacterineae</taxon>
        <taxon>Archangiaceae</taxon>
        <taxon>Stigmatella</taxon>
    </lineage>
</organism>
<name>A0A1H8ERE9_STIAU</name>
<dbReference type="InterPro" id="IPR025178">
    <property type="entry name" value="Lnb_N"/>
</dbReference>
<feature type="chain" id="PRO_5010336635" description="Lnb N-terminal periplasmic domain-containing protein" evidence="2">
    <location>
        <begin position="24"/>
        <end position="435"/>
    </location>
</feature>
<dbReference type="OrthoDB" id="5490204at2"/>
<evidence type="ECO:0000256" key="1">
    <source>
        <dbReference type="SAM" id="Phobius"/>
    </source>
</evidence>
<reference evidence="5" key="1">
    <citation type="submission" date="2016-10" db="EMBL/GenBank/DDBJ databases">
        <authorList>
            <person name="Varghese N."/>
            <person name="Submissions S."/>
        </authorList>
    </citation>
    <scope>NUCLEOTIDE SEQUENCE [LARGE SCALE GENOMIC DNA]</scope>
    <source>
        <strain evidence="5">DSM 17044</strain>
    </source>
</reference>
<accession>A0A1H8ERE9</accession>
<proteinExistence type="predicted"/>
<feature type="transmembrane region" description="Helical" evidence="1">
    <location>
        <begin position="300"/>
        <end position="324"/>
    </location>
</feature>
<keyword evidence="1" id="KW-0812">Transmembrane</keyword>
<dbReference type="Proteomes" id="UP000182719">
    <property type="component" value="Unassembled WGS sequence"/>
</dbReference>
<feature type="transmembrane region" description="Helical" evidence="1">
    <location>
        <begin position="391"/>
        <end position="411"/>
    </location>
</feature>
<feature type="transmembrane region" description="Helical" evidence="1">
    <location>
        <begin position="336"/>
        <end position="355"/>
    </location>
</feature>
<sequence length="435" mass="48729">MPRLVPLLICLLGLLLFPAPASAAARPPWGTGESQGEDLVISLVTFSPGDDVASWWGHGSLVVEDTRLGRQRLYNYGMFSFDSTMLGRYAMGRLEFWVDEASVAGTYRHYEVLNRDVRVQILNLTPEQRLLIARLLADNVLPENREYLYHHYDDNCVTRLRDMIDRAIGGQLRQADQAPARMTLREHTRRYTAVSPPMSVLLDFLMNDEIDRPITRWQEAFLPDELERQVAALQVQRPEGQPVPLEEKRWIYFQSNRPAVPEQPPQYGPWMLGMGLAVGASAVGLMAWARRGSRWPRVLLGLEHVVLGLVFGLPGTALFVMWLVTNHTVTYRNENLFLANPLTLLLVPLGLPLLWGSTKAPARLRAVWGALAALGVLGLVLKVLPPFNQDNWRLIALLLPISVGFAGAFFLERAWARAKPGPPGEQSLPSSPKTP</sequence>
<dbReference type="EMBL" id="FOAP01000034">
    <property type="protein sequence ID" value="SEN22022.1"/>
    <property type="molecule type" value="Genomic_DNA"/>
</dbReference>
<evidence type="ECO:0000256" key="2">
    <source>
        <dbReference type="SAM" id="SignalP"/>
    </source>
</evidence>
<feature type="transmembrane region" description="Helical" evidence="1">
    <location>
        <begin position="367"/>
        <end position="385"/>
    </location>
</feature>
<keyword evidence="5" id="KW-1185">Reference proteome</keyword>
<dbReference type="AlphaFoldDB" id="A0A1H8ERE9"/>
<feature type="domain" description="Lnb N-terminal periplasmic" evidence="3">
    <location>
        <begin position="27"/>
        <end position="187"/>
    </location>
</feature>
<protein>
    <recommendedName>
        <fullName evidence="3">Lnb N-terminal periplasmic domain-containing protein</fullName>
    </recommendedName>
</protein>
<evidence type="ECO:0000313" key="4">
    <source>
        <dbReference type="EMBL" id="SEN22022.1"/>
    </source>
</evidence>
<gene>
    <name evidence="4" type="ORF">SAMN05444354_13452</name>
</gene>
<evidence type="ECO:0000259" key="3">
    <source>
        <dbReference type="Pfam" id="PF13387"/>
    </source>
</evidence>
<keyword evidence="2" id="KW-0732">Signal</keyword>
<dbReference type="Pfam" id="PF13387">
    <property type="entry name" value="Lnb_N"/>
    <property type="match status" value="1"/>
</dbReference>
<feature type="signal peptide" evidence="2">
    <location>
        <begin position="1"/>
        <end position="23"/>
    </location>
</feature>
<evidence type="ECO:0000313" key="5">
    <source>
        <dbReference type="Proteomes" id="UP000182719"/>
    </source>
</evidence>
<dbReference type="RefSeq" id="WP_075011210.1">
    <property type="nucleotide sequence ID" value="NZ_FOAP01000034.1"/>
</dbReference>
<keyword evidence="1" id="KW-0472">Membrane</keyword>
<keyword evidence="1" id="KW-1133">Transmembrane helix</keyword>
<feature type="transmembrane region" description="Helical" evidence="1">
    <location>
        <begin position="267"/>
        <end position="288"/>
    </location>
</feature>